<evidence type="ECO:0000313" key="1">
    <source>
        <dbReference type="EnsemblMetazoa" id="PPA00746.1"/>
    </source>
</evidence>
<accession>A0A8R1U404</accession>
<protein>
    <submittedName>
        <fullName evidence="1">Uncharacterized protein</fullName>
    </submittedName>
</protein>
<organism evidence="1 2">
    <name type="scientific">Pristionchus pacificus</name>
    <name type="common">Parasitic nematode worm</name>
    <dbReference type="NCBI Taxonomy" id="54126"/>
    <lineage>
        <taxon>Eukaryota</taxon>
        <taxon>Metazoa</taxon>
        <taxon>Ecdysozoa</taxon>
        <taxon>Nematoda</taxon>
        <taxon>Chromadorea</taxon>
        <taxon>Rhabditida</taxon>
        <taxon>Rhabditina</taxon>
        <taxon>Diplogasteromorpha</taxon>
        <taxon>Diplogasteroidea</taxon>
        <taxon>Neodiplogasteridae</taxon>
        <taxon>Pristionchus</taxon>
    </lineage>
</organism>
<evidence type="ECO:0000313" key="2">
    <source>
        <dbReference type="Proteomes" id="UP000005239"/>
    </source>
</evidence>
<keyword evidence="2" id="KW-1185">Reference proteome</keyword>
<accession>A0A2A6BR14</accession>
<name>A0A2A6BR14_PRIPA</name>
<sequence length="116" mass="13445">MKATLLLPLLLVFVTSEKCCPLHKVVMLRNEERDVLNLFPKGREIWECPTWATLFCFYAEGQKATPTKIFINGVTKIAEADSPRGMTFVKIFCRPNDHKWITEAEQVIDVIHCRRH</sequence>
<dbReference type="AlphaFoldDB" id="A0A2A6BR14"/>
<reference evidence="2" key="1">
    <citation type="journal article" date="2008" name="Nat. Genet.">
        <title>The Pristionchus pacificus genome provides a unique perspective on nematode lifestyle and parasitism.</title>
        <authorList>
            <person name="Dieterich C."/>
            <person name="Clifton S.W."/>
            <person name="Schuster L.N."/>
            <person name="Chinwalla A."/>
            <person name="Delehaunty K."/>
            <person name="Dinkelacker I."/>
            <person name="Fulton L."/>
            <person name="Fulton R."/>
            <person name="Godfrey J."/>
            <person name="Minx P."/>
            <person name="Mitreva M."/>
            <person name="Roeseler W."/>
            <person name="Tian H."/>
            <person name="Witte H."/>
            <person name="Yang S.P."/>
            <person name="Wilson R.K."/>
            <person name="Sommer R.J."/>
        </authorList>
    </citation>
    <scope>NUCLEOTIDE SEQUENCE [LARGE SCALE GENOMIC DNA]</scope>
    <source>
        <strain evidence="2">PS312</strain>
    </source>
</reference>
<gene>
    <name evidence="1" type="primary">WBGene00090300</name>
</gene>
<dbReference type="EnsemblMetazoa" id="PPA00746.1">
    <property type="protein sequence ID" value="PPA00746.1"/>
    <property type="gene ID" value="WBGene00090300"/>
</dbReference>
<proteinExistence type="predicted"/>
<dbReference type="Proteomes" id="UP000005239">
    <property type="component" value="Unassembled WGS sequence"/>
</dbReference>
<reference evidence="1" key="2">
    <citation type="submission" date="2022-06" db="UniProtKB">
        <authorList>
            <consortium name="EnsemblMetazoa"/>
        </authorList>
    </citation>
    <scope>IDENTIFICATION</scope>
    <source>
        <strain evidence="1">PS312</strain>
    </source>
</reference>